<evidence type="ECO:0008006" key="3">
    <source>
        <dbReference type="Google" id="ProtNLM"/>
    </source>
</evidence>
<keyword evidence="2" id="KW-1185">Reference proteome</keyword>
<dbReference type="Proteomes" id="UP001642540">
    <property type="component" value="Unassembled WGS sequence"/>
</dbReference>
<accession>A0ABP1PME8</accession>
<organism evidence="1 2">
    <name type="scientific">Orchesella dallaii</name>
    <dbReference type="NCBI Taxonomy" id="48710"/>
    <lineage>
        <taxon>Eukaryota</taxon>
        <taxon>Metazoa</taxon>
        <taxon>Ecdysozoa</taxon>
        <taxon>Arthropoda</taxon>
        <taxon>Hexapoda</taxon>
        <taxon>Collembola</taxon>
        <taxon>Entomobryomorpha</taxon>
        <taxon>Entomobryoidea</taxon>
        <taxon>Orchesellidae</taxon>
        <taxon>Orchesellinae</taxon>
        <taxon>Orchesella</taxon>
    </lineage>
</organism>
<evidence type="ECO:0000313" key="2">
    <source>
        <dbReference type="Proteomes" id="UP001642540"/>
    </source>
</evidence>
<gene>
    <name evidence="1" type="ORF">ODALV1_LOCUS1644</name>
</gene>
<comment type="caution">
    <text evidence="1">The sequence shown here is derived from an EMBL/GenBank/DDBJ whole genome shotgun (WGS) entry which is preliminary data.</text>
</comment>
<sequence>MGRRNRKVKEVYIKAVAVFVCSKETCKKSWASRHSWKQSLEYCEDCGKKAYLADMKEYKLHLDNFNCDYCEDFWESLHDENDSMQECDCGEEVWADGSQKRFGRHFWWRCNGCDFSWENHDTDRVFSQRCTKCGSRGNVHHLELEKAKNKKKSSKKRHDDDAGGHVASHCDMCQHLIPSGSRSDCTGAQVVECREKRSKGGYSKLQMIVRK</sequence>
<protein>
    <recommendedName>
        <fullName evidence="3">Zinc-binding domain-containing protein</fullName>
    </recommendedName>
</protein>
<reference evidence="1 2" key="1">
    <citation type="submission" date="2024-08" db="EMBL/GenBank/DDBJ databases">
        <authorList>
            <person name="Cucini C."/>
            <person name="Frati F."/>
        </authorList>
    </citation>
    <scope>NUCLEOTIDE SEQUENCE [LARGE SCALE GENOMIC DNA]</scope>
</reference>
<dbReference type="EMBL" id="CAXLJM020000005">
    <property type="protein sequence ID" value="CAL8071279.1"/>
    <property type="molecule type" value="Genomic_DNA"/>
</dbReference>
<evidence type="ECO:0000313" key="1">
    <source>
        <dbReference type="EMBL" id="CAL8071279.1"/>
    </source>
</evidence>
<name>A0ABP1PME8_9HEXA</name>
<proteinExistence type="predicted"/>